<protein>
    <submittedName>
        <fullName evidence="2">DNA polymerase III subunit delta</fullName>
        <ecNumber evidence="2">2.7.7.7</ecNumber>
    </submittedName>
</protein>
<feature type="compositionally biased region" description="Acidic residues" evidence="1">
    <location>
        <begin position="89"/>
        <end position="101"/>
    </location>
</feature>
<dbReference type="SUPFAM" id="SSF52540">
    <property type="entry name" value="P-loop containing nucleoside triphosphate hydrolases"/>
    <property type="match status" value="1"/>
</dbReference>
<dbReference type="PANTHER" id="PTHR11669">
    <property type="entry name" value="REPLICATION FACTOR C / DNA POLYMERASE III GAMMA-TAU SUBUNIT"/>
    <property type="match status" value="1"/>
</dbReference>
<dbReference type="InterPro" id="IPR004622">
    <property type="entry name" value="DNA_pol_HolB"/>
</dbReference>
<evidence type="ECO:0000313" key="2">
    <source>
        <dbReference type="EMBL" id="SAI01894.1"/>
    </source>
</evidence>
<dbReference type="InterPro" id="IPR050238">
    <property type="entry name" value="DNA_Rep/Repair_Clamp_Loader"/>
</dbReference>
<dbReference type="Pfam" id="PF13177">
    <property type="entry name" value="DNA_pol3_delta2"/>
    <property type="match status" value="1"/>
</dbReference>
<dbReference type="EMBL" id="FKBS01000008">
    <property type="protein sequence ID" value="SAI01894.1"/>
    <property type="molecule type" value="Genomic_DNA"/>
</dbReference>
<dbReference type="GO" id="GO:0009360">
    <property type="term" value="C:DNA polymerase III complex"/>
    <property type="evidence" value="ECO:0007669"/>
    <property type="project" value="TreeGrafter"/>
</dbReference>
<feature type="region of interest" description="Disordered" evidence="1">
    <location>
        <begin position="88"/>
        <end position="113"/>
    </location>
</feature>
<name>A0A157LZN1_9BORD</name>
<evidence type="ECO:0000313" key="3">
    <source>
        <dbReference type="Proteomes" id="UP000077037"/>
    </source>
</evidence>
<proteinExistence type="predicted"/>
<organism evidence="2 3">
    <name type="scientific">Bordetella ansorpii</name>
    <dbReference type="NCBI Taxonomy" id="288768"/>
    <lineage>
        <taxon>Bacteria</taxon>
        <taxon>Pseudomonadati</taxon>
        <taxon>Pseudomonadota</taxon>
        <taxon>Betaproteobacteria</taxon>
        <taxon>Burkholderiales</taxon>
        <taxon>Alcaligenaceae</taxon>
        <taxon>Bordetella</taxon>
    </lineage>
</organism>
<dbReference type="RefSeq" id="WP_066409177.1">
    <property type="nucleotide sequence ID" value="NZ_FKBS01000008.1"/>
</dbReference>
<keyword evidence="2" id="KW-0548">Nucleotidyltransferase</keyword>
<dbReference type="GO" id="GO:0008408">
    <property type="term" value="F:3'-5' exonuclease activity"/>
    <property type="evidence" value="ECO:0007669"/>
    <property type="project" value="InterPro"/>
</dbReference>
<reference evidence="2 3" key="1">
    <citation type="submission" date="2016-03" db="EMBL/GenBank/DDBJ databases">
        <authorList>
            <consortium name="Pathogen Informatics"/>
        </authorList>
    </citation>
    <scope>NUCLEOTIDE SEQUENCE [LARGE SCALE GENOMIC DNA]</scope>
    <source>
        <strain evidence="2 3">NCTC13364</strain>
    </source>
</reference>
<evidence type="ECO:0000256" key="1">
    <source>
        <dbReference type="SAM" id="MobiDB-lite"/>
    </source>
</evidence>
<dbReference type="EC" id="2.7.7.7" evidence="2"/>
<accession>A0A157LZN1</accession>
<dbReference type="InterPro" id="IPR027417">
    <property type="entry name" value="P-loop_NTPase"/>
</dbReference>
<dbReference type="GO" id="GO:0003887">
    <property type="term" value="F:DNA-directed DNA polymerase activity"/>
    <property type="evidence" value="ECO:0007669"/>
    <property type="project" value="UniProtKB-EC"/>
</dbReference>
<dbReference type="OrthoDB" id="9811073at2"/>
<dbReference type="AlphaFoldDB" id="A0A157LZN1"/>
<dbReference type="GO" id="GO:0006261">
    <property type="term" value="P:DNA-templated DNA replication"/>
    <property type="evidence" value="ECO:0007669"/>
    <property type="project" value="TreeGrafter"/>
</dbReference>
<dbReference type="Gene3D" id="3.40.50.300">
    <property type="entry name" value="P-loop containing nucleotide triphosphate hydrolases"/>
    <property type="match status" value="1"/>
</dbReference>
<gene>
    <name evidence="2" type="primary">holB</name>
    <name evidence="2" type="ORF">SAMEA1982600_00960</name>
</gene>
<dbReference type="Proteomes" id="UP000077037">
    <property type="component" value="Unassembled WGS sequence"/>
</dbReference>
<dbReference type="PANTHER" id="PTHR11669:SF8">
    <property type="entry name" value="DNA POLYMERASE III SUBUNIT DELTA"/>
    <property type="match status" value="1"/>
</dbReference>
<keyword evidence="2" id="KW-0808">Transferase</keyword>
<sequence length="350" mass="37456">MSLAAFLPWHMEKAHGWLGQRERFAHAWLIHGVAGIGKLQFAAAAAASLLCESPDNGLACGRCNACAWVSAGNHPDLRRIRPEAVALEEGADAAPESDETETPATGGAKRAPSKDIRIDQIRGLESWFNTATHRGGWRVALLYPAEALNVISANALLKVLEEPPPNTVFLLVADAPDRLLPTLVSRCRRLPLPAPAPELALQWLRDQGVEPAAEWLAAAGGAPLAAQRLSQQQDLPCPAWLGQLIVPLSVGKAPDVGTLTEWLEKIPTPEWIDALQRLHADLMLAGCGAPARYFPSLADAVGKAAARAHPARVADTAHWLSTQRAVANHPLNAKLFAHAALQRVVLSCQA</sequence>
<dbReference type="NCBIfam" id="TIGR00678">
    <property type="entry name" value="holB"/>
    <property type="match status" value="1"/>
</dbReference>